<evidence type="ECO:0000256" key="3">
    <source>
        <dbReference type="ARBA" id="ARBA00015716"/>
    </source>
</evidence>
<evidence type="ECO:0000256" key="1">
    <source>
        <dbReference type="ARBA" id="ARBA00002868"/>
    </source>
</evidence>
<reference evidence="8" key="1">
    <citation type="journal article" date="2019" name="Int. J. Syst. Evol. Microbiol.">
        <title>The Global Catalogue of Microorganisms (GCM) 10K type strain sequencing project: providing services to taxonomists for standard genome sequencing and annotation.</title>
        <authorList>
            <consortium name="The Broad Institute Genomics Platform"/>
            <consortium name="The Broad Institute Genome Sequencing Center for Infectious Disease"/>
            <person name="Wu L."/>
            <person name="Ma J."/>
        </authorList>
    </citation>
    <scope>NUCLEOTIDE SEQUENCE [LARGE SCALE GENOMIC DNA]</scope>
    <source>
        <strain evidence="8">KCTC 52168</strain>
    </source>
</reference>
<evidence type="ECO:0000313" key="8">
    <source>
        <dbReference type="Proteomes" id="UP001595556"/>
    </source>
</evidence>
<comment type="similarity">
    <text evidence="2">Belongs to the DUF177 domain family.</text>
</comment>
<comment type="function">
    <text evidence="1">Plays a role in synthesis, processing and/or stability of 23S rRNA.</text>
</comment>
<dbReference type="PANTHER" id="PTHR38099">
    <property type="entry name" value="LARGE RIBOSOMAL RNA SUBUNIT ACCUMULATION PROTEIN YCED"/>
    <property type="match status" value="1"/>
</dbReference>
<evidence type="ECO:0000256" key="4">
    <source>
        <dbReference type="ARBA" id="ARBA00022517"/>
    </source>
</evidence>
<comment type="caution">
    <text evidence="7">The sequence shown here is derived from an EMBL/GenBank/DDBJ whole genome shotgun (WGS) entry which is preliminary data.</text>
</comment>
<evidence type="ECO:0000256" key="5">
    <source>
        <dbReference type="ARBA" id="ARBA00031841"/>
    </source>
</evidence>
<evidence type="ECO:0000256" key="6">
    <source>
        <dbReference type="SAM" id="MobiDB-lite"/>
    </source>
</evidence>
<keyword evidence="4" id="KW-0690">Ribosome biogenesis</keyword>
<evidence type="ECO:0000313" key="7">
    <source>
        <dbReference type="EMBL" id="MFC3147062.1"/>
    </source>
</evidence>
<dbReference type="EMBL" id="JBHRTI010000003">
    <property type="protein sequence ID" value="MFC3147062.1"/>
    <property type="molecule type" value="Genomic_DNA"/>
</dbReference>
<organism evidence="7 8">
    <name type="scientific">Piscinibacterium candidicorallinum</name>
    <dbReference type="NCBI Taxonomy" id="1793872"/>
    <lineage>
        <taxon>Bacteria</taxon>
        <taxon>Pseudomonadati</taxon>
        <taxon>Pseudomonadota</taxon>
        <taxon>Betaproteobacteria</taxon>
        <taxon>Burkholderiales</taxon>
        <taxon>Piscinibacterium</taxon>
    </lineage>
</organism>
<evidence type="ECO:0000256" key="2">
    <source>
        <dbReference type="ARBA" id="ARBA00010740"/>
    </source>
</evidence>
<accession>A0ABV7H0E4</accession>
<proteinExistence type="inferred from homology"/>
<dbReference type="PANTHER" id="PTHR38099:SF1">
    <property type="entry name" value="LARGE RIBOSOMAL RNA SUBUNIT ACCUMULATION PROTEIN YCED"/>
    <property type="match status" value="1"/>
</dbReference>
<dbReference type="Pfam" id="PF02620">
    <property type="entry name" value="YceD"/>
    <property type="match status" value="1"/>
</dbReference>
<gene>
    <name evidence="7" type="ORF">ACFOEN_05335</name>
</gene>
<dbReference type="RefSeq" id="WP_377301774.1">
    <property type="nucleotide sequence ID" value="NZ_CP180191.1"/>
</dbReference>
<dbReference type="InterPro" id="IPR003772">
    <property type="entry name" value="YceD"/>
</dbReference>
<dbReference type="InterPro" id="IPR039255">
    <property type="entry name" value="YceD_bac"/>
</dbReference>
<name>A0ABV7H0E4_9BURK</name>
<keyword evidence="8" id="KW-1185">Reference proteome</keyword>
<feature type="region of interest" description="Disordered" evidence="6">
    <location>
        <begin position="151"/>
        <end position="183"/>
    </location>
</feature>
<dbReference type="Proteomes" id="UP001595556">
    <property type="component" value="Unassembled WGS sequence"/>
</dbReference>
<sequence>MPVWIDLFRFCEEGRSQDGECLVRDLPRLGGETAELSAPVRWQAAGRIETLAGVYDEQGAPRRRRALYLAAQTQLTRDCDRCGQPMQVPVDLRSRLEVFDTEDEADAAAMEAADDEFDPIVGARKFDLLAQVEEEILLELPAGVTHEVCPQPVASSSTAPQRVAGQATADAAPQEAPVAGDGRTVRPFAQLDALLKAGAAQTGRKSKK</sequence>
<protein>
    <recommendedName>
        <fullName evidence="3">Large ribosomal RNA subunit accumulation protein YceD</fullName>
    </recommendedName>
    <alternativeName>
        <fullName evidence="5">23S rRNA accumulation protein YceD</fullName>
    </alternativeName>
</protein>